<evidence type="ECO:0000313" key="2">
    <source>
        <dbReference type="EMBL" id="KAG4423266.1"/>
    </source>
</evidence>
<name>A0A8H7WE82_9HELO</name>
<feature type="region of interest" description="Disordered" evidence="1">
    <location>
        <begin position="1"/>
        <end position="139"/>
    </location>
</feature>
<feature type="compositionally biased region" description="Low complexity" evidence="1">
    <location>
        <begin position="19"/>
        <end position="32"/>
    </location>
</feature>
<dbReference type="Proteomes" id="UP000664132">
    <property type="component" value="Unassembled WGS sequence"/>
</dbReference>
<dbReference type="AlphaFoldDB" id="A0A8H7WE82"/>
<protein>
    <submittedName>
        <fullName evidence="2">Uncharacterized protein</fullName>
    </submittedName>
</protein>
<reference evidence="2" key="1">
    <citation type="submission" date="2021-02" db="EMBL/GenBank/DDBJ databases">
        <title>Genome sequence Cadophora malorum strain M34.</title>
        <authorList>
            <person name="Stefanovic E."/>
            <person name="Vu D."/>
            <person name="Scully C."/>
            <person name="Dijksterhuis J."/>
            <person name="Roader J."/>
            <person name="Houbraken J."/>
        </authorList>
    </citation>
    <scope>NUCLEOTIDE SEQUENCE</scope>
    <source>
        <strain evidence="2">M34</strain>
    </source>
</reference>
<evidence type="ECO:0000256" key="1">
    <source>
        <dbReference type="SAM" id="MobiDB-lite"/>
    </source>
</evidence>
<feature type="compositionally biased region" description="Low complexity" evidence="1">
    <location>
        <begin position="79"/>
        <end position="89"/>
    </location>
</feature>
<proteinExistence type="predicted"/>
<dbReference type="OrthoDB" id="3560538at2759"/>
<gene>
    <name evidence="2" type="ORF">IFR04_003632</name>
</gene>
<feature type="compositionally biased region" description="Polar residues" evidence="1">
    <location>
        <begin position="1"/>
        <end position="18"/>
    </location>
</feature>
<sequence>MVTQTRAMARSASRSEFLQYQSRRQQTRSVVRATTLFKSLPEGIPPPPIPQPRTRNRRAPAPEPEDEAGRPAKSRRRAALPAPARATVPSPSPPAPNLSPPASPPPPSPTPPPPYIPAPVPSPASIFPLRQGQSDPLATPNEAARASMFLTTWRDDFHGTPEGSTRLHHYPGAEVPPKKTVRSWALQCPDFVSAEQEAEVKKNEISWTRYGEYYRGESRSPQQWLDIRLEKREDTNQKLVEARRLEMGLDKEKFLASGGNLLRWTKKRSVPWTPSDFPDEIGWETIAGGVYIKRKKARRLYLERH</sequence>
<comment type="caution">
    <text evidence="2">The sequence shown here is derived from an EMBL/GenBank/DDBJ whole genome shotgun (WGS) entry which is preliminary data.</text>
</comment>
<dbReference type="EMBL" id="JAFJYH010000037">
    <property type="protein sequence ID" value="KAG4423266.1"/>
    <property type="molecule type" value="Genomic_DNA"/>
</dbReference>
<feature type="compositionally biased region" description="Pro residues" evidence="1">
    <location>
        <begin position="90"/>
        <end position="122"/>
    </location>
</feature>
<accession>A0A8H7WE82</accession>
<organism evidence="2 3">
    <name type="scientific">Cadophora malorum</name>
    <dbReference type="NCBI Taxonomy" id="108018"/>
    <lineage>
        <taxon>Eukaryota</taxon>
        <taxon>Fungi</taxon>
        <taxon>Dikarya</taxon>
        <taxon>Ascomycota</taxon>
        <taxon>Pezizomycotina</taxon>
        <taxon>Leotiomycetes</taxon>
        <taxon>Helotiales</taxon>
        <taxon>Ploettnerulaceae</taxon>
        <taxon>Cadophora</taxon>
    </lineage>
</organism>
<evidence type="ECO:0000313" key="3">
    <source>
        <dbReference type="Proteomes" id="UP000664132"/>
    </source>
</evidence>
<keyword evidence="3" id="KW-1185">Reference proteome</keyword>